<evidence type="ECO:0000313" key="5">
    <source>
        <dbReference type="Proteomes" id="UP000492821"/>
    </source>
</evidence>
<reference evidence="5" key="1">
    <citation type="journal article" date="2013" name="Genetics">
        <title>The draft genome and transcriptome of Panagrellus redivivus are shaped by the harsh demands of a free-living lifestyle.</title>
        <authorList>
            <person name="Srinivasan J."/>
            <person name="Dillman A.R."/>
            <person name="Macchietto M.G."/>
            <person name="Heikkinen L."/>
            <person name="Lakso M."/>
            <person name="Fracchia K.M."/>
            <person name="Antoshechkin I."/>
            <person name="Mortazavi A."/>
            <person name="Wong G."/>
            <person name="Sternberg P.W."/>
        </authorList>
    </citation>
    <scope>NUCLEOTIDE SEQUENCE [LARGE SCALE GENOMIC DNA]</scope>
    <source>
        <strain evidence="5">MT8872</strain>
    </source>
</reference>
<dbReference type="PANTHER" id="PTHR12186">
    <property type="entry name" value="SIKE FAMILY MEMBER"/>
    <property type="match status" value="1"/>
</dbReference>
<proteinExistence type="inferred from homology"/>
<evidence type="ECO:0000313" key="6">
    <source>
        <dbReference type="WBParaSite" id="Pan_g4440.t1"/>
    </source>
</evidence>
<feature type="coiled-coil region" evidence="3">
    <location>
        <begin position="66"/>
        <end position="100"/>
    </location>
</feature>
<keyword evidence="2 3" id="KW-0175">Coiled coil</keyword>
<name>A0A7E4VZX3_PANRE</name>
<protein>
    <submittedName>
        <fullName evidence="6">HAP1 N-terminal domain-containing protein</fullName>
    </submittedName>
</protein>
<dbReference type="Proteomes" id="UP000492821">
    <property type="component" value="Unassembled WGS sequence"/>
</dbReference>
<feature type="region of interest" description="Disordered" evidence="4">
    <location>
        <begin position="248"/>
        <end position="269"/>
    </location>
</feature>
<reference evidence="6" key="2">
    <citation type="submission" date="2020-10" db="UniProtKB">
        <authorList>
            <consortium name="WormBaseParasite"/>
        </authorList>
    </citation>
    <scope>IDENTIFICATION</scope>
</reference>
<keyword evidence="5" id="KW-1185">Reference proteome</keyword>
<sequence>MANRGPEMMDDMLRQIQGVVDGLKVKSDACANLAVQSSTVTDKLAVMKEYNQEVSAVNHVRAPDGRTNLVASLQHESRQIQALQEENRQMEYTIRSMQDGMDFLMNKHREVVDGMHRSDRMIDLLDKLELVPPGDRDAHIGQLANLTRDVIDRAEQKECMYNKALAQLKMENETLRQLLTASRMSDYILQAAKRDAEKNGCTECQNRKLRKKKRYDSGSSSDSVVTVIQIPGKNTANPIVLPEGFQESLADSSEDESDSRADTGSSICGVGTFTDNPDYCLGHKRDSSRSDSEESSFAASASEYLAYPRFDDSEFQTAPNPDESFLEEVSVLNTAFIFFDEEDPEDDETTTDSDESSEAVTVIENPAYRRFEDKENFIYPGYDTSLDVKWVNTNNNGACFDDKNSKTNTILTKSTSSGSFVGRAPFRCLDDDLTEDAYVGFVCLFALDQHALTLSSRFGRF</sequence>
<dbReference type="Pfam" id="PF05769">
    <property type="entry name" value="SIKE"/>
    <property type="match status" value="1"/>
</dbReference>
<evidence type="ECO:0000256" key="3">
    <source>
        <dbReference type="SAM" id="Coils"/>
    </source>
</evidence>
<comment type="similarity">
    <text evidence="1">Belongs to the SIKE family.</text>
</comment>
<dbReference type="PANTHER" id="PTHR12186:SF2">
    <property type="entry name" value="FGFR1 ONCOGENE PARTNER 2 HOMOLOG"/>
    <property type="match status" value="1"/>
</dbReference>
<evidence type="ECO:0000256" key="1">
    <source>
        <dbReference type="ARBA" id="ARBA00005537"/>
    </source>
</evidence>
<dbReference type="InterPro" id="IPR008555">
    <property type="entry name" value="SIKE"/>
</dbReference>
<organism evidence="5 6">
    <name type="scientific">Panagrellus redivivus</name>
    <name type="common">Microworm</name>
    <dbReference type="NCBI Taxonomy" id="6233"/>
    <lineage>
        <taxon>Eukaryota</taxon>
        <taxon>Metazoa</taxon>
        <taxon>Ecdysozoa</taxon>
        <taxon>Nematoda</taxon>
        <taxon>Chromadorea</taxon>
        <taxon>Rhabditida</taxon>
        <taxon>Tylenchina</taxon>
        <taxon>Panagrolaimomorpha</taxon>
        <taxon>Panagrolaimoidea</taxon>
        <taxon>Panagrolaimidae</taxon>
        <taxon>Panagrellus</taxon>
    </lineage>
</organism>
<evidence type="ECO:0000256" key="4">
    <source>
        <dbReference type="SAM" id="MobiDB-lite"/>
    </source>
</evidence>
<accession>A0A7E4VZX3</accession>
<dbReference type="AlphaFoldDB" id="A0A7E4VZX3"/>
<dbReference type="WBParaSite" id="Pan_g4440.t1">
    <property type="protein sequence ID" value="Pan_g4440.t1"/>
    <property type="gene ID" value="Pan_g4440"/>
</dbReference>
<evidence type="ECO:0000256" key="2">
    <source>
        <dbReference type="ARBA" id="ARBA00023054"/>
    </source>
</evidence>